<reference evidence="2" key="2">
    <citation type="submission" date="2022-10" db="EMBL/GenBank/DDBJ databases">
        <authorList>
            <person name="Trinh H.N."/>
        </authorList>
    </citation>
    <scope>NUCLEOTIDE SEQUENCE</scope>
    <source>
        <strain evidence="2">RN2-1</strain>
    </source>
</reference>
<dbReference type="PROSITE" id="PS51257">
    <property type="entry name" value="PROKAR_LIPOPROTEIN"/>
    <property type="match status" value="1"/>
</dbReference>
<name>A0AA41YNG8_9PROT</name>
<accession>A0AA41YNG8</accession>
<gene>
    <name evidence="2" type="ORF">OL599_21375</name>
</gene>
<dbReference type="EMBL" id="JAPDNT010000030">
    <property type="protein sequence ID" value="MCW3477126.1"/>
    <property type="molecule type" value="Genomic_DNA"/>
</dbReference>
<evidence type="ECO:0000256" key="1">
    <source>
        <dbReference type="SAM" id="SignalP"/>
    </source>
</evidence>
<evidence type="ECO:0000313" key="2">
    <source>
        <dbReference type="EMBL" id="MCW3477126.1"/>
    </source>
</evidence>
<feature type="chain" id="PRO_5041375167" description="Lipoprotein" evidence="1">
    <location>
        <begin position="19"/>
        <end position="139"/>
    </location>
</feature>
<dbReference type="Proteomes" id="UP001165679">
    <property type="component" value="Unassembled WGS sequence"/>
</dbReference>
<keyword evidence="3" id="KW-1185">Reference proteome</keyword>
<evidence type="ECO:0000313" key="3">
    <source>
        <dbReference type="Proteomes" id="UP001165679"/>
    </source>
</evidence>
<keyword evidence="1" id="KW-0732">Signal</keyword>
<reference evidence="2" key="1">
    <citation type="submission" date="2022-09" db="EMBL/GenBank/DDBJ databases">
        <title>Rhodovastum sp. nov. RN2-1 isolated from soil in Seongnam, South Korea.</title>
        <authorList>
            <person name="Le N.T."/>
        </authorList>
    </citation>
    <scope>NUCLEOTIDE SEQUENCE</scope>
    <source>
        <strain evidence="2">RN2-1</strain>
    </source>
</reference>
<proteinExistence type="predicted"/>
<dbReference type="AlphaFoldDB" id="A0AA41YNG8"/>
<sequence>MVAWRHGPAALALGIALAGCSGQPPLATPAAAPPSPAYDGTYRGAVDITYIDPMAQKSFCNTDRDVTLQVTGGTFTYAQPHPGYPDRRTVTYTAAVAADGSFKGNGDQTGTISGRIAGGHMTGNVDGVACFYTLNADRS</sequence>
<comment type="caution">
    <text evidence="2">The sequence shown here is derived from an EMBL/GenBank/DDBJ whole genome shotgun (WGS) entry which is preliminary data.</text>
</comment>
<protein>
    <recommendedName>
        <fullName evidence="4">Lipoprotein</fullName>
    </recommendedName>
</protein>
<feature type="signal peptide" evidence="1">
    <location>
        <begin position="1"/>
        <end position="18"/>
    </location>
</feature>
<organism evidence="2 3">
    <name type="scientific">Limobrevibacterium gyesilva</name>
    <dbReference type="NCBI Taxonomy" id="2991712"/>
    <lineage>
        <taxon>Bacteria</taxon>
        <taxon>Pseudomonadati</taxon>
        <taxon>Pseudomonadota</taxon>
        <taxon>Alphaproteobacteria</taxon>
        <taxon>Acetobacterales</taxon>
        <taxon>Acetobacteraceae</taxon>
        <taxon>Limobrevibacterium</taxon>
    </lineage>
</organism>
<dbReference type="RefSeq" id="WP_264716054.1">
    <property type="nucleotide sequence ID" value="NZ_JAPDNT010000030.1"/>
</dbReference>
<evidence type="ECO:0008006" key="4">
    <source>
        <dbReference type="Google" id="ProtNLM"/>
    </source>
</evidence>